<name>A0A3P7NTH8_DIBLA</name>
<organism evidence="1 2">
    <name type="scientific">Dibothriocephalus latus</name>
    <name type="common">Fish tapeworm</name>
    <name type="synonym">Diphyllobothrium latum</name>
    <dbReference type="NCBI Taxonomy" id="60516"/>
    <lineage>
        <taxon>Eukaryota</taxon>
        <taxon>Metazoa</taxon>
        <taxon>Spiralia</taxon>
        <taxon>Lophotrochozoa</taxon>
        <taxon>Platyhelminthes</taxon>
        <taxon>Cestoda</taxon>
        <taxon>Eucestoda</taxon>
        <taxon>Diphyllobothriidea</taxon>
        <taxon>Diphyllobothriidae</taxon>
        <taxon>Dibothriocephalus</taxon>
    </lineage>
</organism>
<protein>
    <submittedName>
        <fullName evidence="1">Uncharacterized protein</fullName>
    </submittedName>
</protein>
<dbReference type="Proteomes" id="UP000281553">
    <property type="component" value="Unassembled WGS sequence"/>
</dbReference>
<dbReference type="AlphaFoldDB" id="A0A3P7NTH8"/>
<gene>
    <name evidence="1" type="ORF">DILT_LOCUS8050</name>
</gene>
<proteinExistence type="predicted"/>
<evidence type="ECO:0000313" key="2">
    <source>
        <dbReference type="Proteomes" id="UP000281553"/>
    </source>
</evidence>
<evidence type="ECO:0000313" key="1">
    <source>
        <dbReference type="EMBL" id="VDN12219.1"/>
    </source>
</evidence>
<keyword evidence="2" id="KW-1185">Reference proteome</keyword>
<reference evidence="1 2" key="1">
    <citation type="submission" date="2018-11" db="EMBL/GenBank/DDBJ databases">
        <authorList>
            <consortium name="Pathogen Informatics"/>
        </authorList>
    </citation>
    <scope>NUCLEOTIDE SEQUENCE [LARGE SCALE GENOMIC DNA]</scope>
</reference>
<sequence>MSDSVRDVNGSFIADKTTKIEHWREHFKPFLNFDTEPNVSLLPSTTKPPRFLTHSVSCDPPSEAEVADTIKRLCNNKTPEEDAISAEI</sequence>
<accession>A0A3P7NTH8</accession>
<dbReference type="EMBL" id="UYRU01053359">
    <property type="protein sequence ID" value="VDN12219.1"/>
    <property type="molecule type" value="Genomic_DNA"/>
</dbReference>